<comment type="caution">
    <text evidence="2">The sequence shown here is derived from an EMBL/GenBank/DDBJ whole genome shotgun (WGS) entry which is preliminary data.</text>
</comment>
<organism evidence="2 3">
    <name type="scientific">Agaribacter flavus</name>
    <dbReference type="NCBI Taxonomy" id="1902781"/>
    <lineage>
        <taxon>Bacteria</taxon>
        <taxon>Pseudomonadati</taxon>
        <taxon>Pseudomonadota</taxon>
        <taxon>Gammaproteobacteria</taxon>
        <taxon>Alteromonadales</taxon>
        <taxon>Alteromonadaceae</taxon>
        <taxon>Agaribacter</taxon>
    </lineage>
</organism>
<accession>A0ABV7FNQ7</accession>
<keyword evidence="1" id="KW-0812">Transmembrane</keyword>
<keyword evidence="1" id="KW-0472">Membrane</keyword>
<protein>
    <submittedName>
        <fullName evidence="2">Uncharacterized protein</fullName>
    </submittedName>
</protein>
<evidence type="ECO:0000256" key="1">
    <source>
        <dbReference type="SAM" id="Phobius"/>
    </source>
</evidence>
<keyword evidence="3" id="KW-1185">Reference proteome</keyword>
<feature type="transmembrane region" description="Helical" evidence="1">
    <location>
        <begin position="12"/>
        <end position="33"/>
    </location>
</feature>
<dbReference type="EMBL" id="JBHRSW010000005">
    <property type="protein sequence ID" value="MFC3120472.1"/>
    <property type="molecule type" value="Genomic_DNA"/>
</dbReference>
<sequence>MHDSGTNAMTEVALGLSMAFFSILILALMSMGAHSSAVSENSENAKAFKHLSLHALDPSPAKSSEAAQNMGAHKQQLYFYVDGKVFDDKGEAVLQDRLAEIAKNTDIVIAVKGSLALQDALDVQAEFDGLPVKLTTMSQEWYTFLTREI</sequence>
<dbReference type="RefSeq" id="WP_376918614.1">
    <property type="nucleotide sequence ID" value="NZ_JBHRSW010000005.1"/>
</dbReference>
<evidence type="ECO:0000313" key="2">
    <source>
        <dbReference type="EMBL" id="MFC3120472.1"/>
    </source>
</evidence>
<gene>
    <name evidence="2" type="ORF">ACFOHL_02455</name>
</gene>
<dbReference type="Proteomes" id="UP001595478">
    <property type="component" value="Unassembled WGS sequence"/>
</dbReference>
<evidence type="ECO:0000313" key="3">
    <source>
        <dbReference type="Proteomes" id="UP001595478"/>
    </source>
</evidence>
<proteinExistence type="predicted"/>
<name>A0ABV7FNQ7_9ALTE</name>
<reference evidence="3" key="1">
    <citation type="journal article" date="2019" name="Int. J. Syst. Evol. Microbiol.">
        <title>The Global Catalogue of Microorganisms (GCM) 10K type strain sequencing project: providing services to taxonomists for standard genome sequencing and annotation.</title>
        <authorList>
            <consortium name="The Broad Institute Genomics Platform"/>
            <consortium name="The Broad Institute Genome Sequencing Center for Infectious Disease"/>
            <person name="Wu L."/>
            <person name="Ma J."/>
        </authorList>
    </citation>
    <scope>NUCLEOTIDE SEQUENCE [LARGE SCALE GENOMIC DNA]</scope>
    <source>
        <strain evidence="3">KCTC 52473</strain>
    </source>
</reference>
<keyword evidence="1" id="KW-1133">Transmembrane helix</keyword>